<protein>
    <submittedName>
        <fullName evidence="1">Uncharacterized protein</fullName>
    </submittedName>
</protein>
<accession>A0AAN8CWH4</accession>
<sequence length="80" mass="8741">MRVEREPAGLLGPCGELPELPELRPLLPGPPCPRSVQSCARLQCWGPRCLLLLHPCPFLLYPHPVQPCLGPSCPHSLCPV</sequence>
<comment type="caution">
    <text evidence="1">The sequence shown here is derived from an EMBL/GenBank/DDBJ whole genome shotgun (WGS) entry which is preliminary data.</text>
</comment>
<evidence type="ECO:0000313" key="1">
    <source>
        <dbReference type="EMBL" id="KAK5910405.1"/>
    </source>
</evidence>
<proteinExistence type="predicted"/>
<organism evidence="1 2">
    <name type="scientific">Champsocephalus esox</name>
    <name type="common">pike icefish</name>
    <dbReference type="NCBI Taxonomy" id="159716"/>
    <lineage>
        <taxon>Eukaryota</taxon>
        <taxon>Metazoa</taxon>
        <taxon>Chordata</taxon>
        <taxon>Craniata</taxon>
        <taxon>Vertebrata</taxon>
        <taxon>Euteleostomi</taxon>
        <taxon>Actinopterygii</taxon>
        <taxon>Neopterygii</taxon>
        <taxon>Teleostei</taxon>
        <taxon>Neoteleostei</taxon>
        <taxon>Acanthomorphata</taxon>
        <taxon>Eupercaria</taxon>
        <taxon>Perciformes</taxon>
        <taxon>Notothenioidei</taxon>
        <taxon>Channichthyidae</taxon>
        <taxon>Champsocephalus</taxon>
    </lineage>
</organism>
<keyword evidence="2" id="KW-1185">Reference proteome</keyword>
<dbReference type="EMBL" id="JAULUE010002048">
    <property type="protein sequence ID" value="KAK5910405.1"/>
    <property type="molecule type" value="Genomic_DNA"/>
</dbReference>
<reference evidence="1 2" key="1">
    <citation type="journal article" date="2023" name="Mol. Biol. Evol.">
        <title>Genomics of Secondarily Temperate Adaptation in the Only Non-Antarctic Icefish.</title>
        <authorList>
            <person name="Rivera-Colon A.G."/>
            <person name="Rayamajhi N."/>
            <person name="Minhas B.F."/>
            <person name="Madrigal G."/>
            <person name="Bilyk K.T."/>
            <person name="Yoon V."/>
            <person name="Hune M."/>
            <person name="Gregory S."/>
            <person name="Cheng C.H.C."/>
            <person name="Catchen J.M."/>
        </authorList>
    </citation>
    <scope>NUCLEOTIDE SEQUENCE [LARGE SCALE GENOMIC DNA]</scope>
    <source>
        <strain evidence="1">JC2023a</strain>
    </source>
</reference>
<evidence type="ECO:0000313" key="2">
    <source>
        <dbReference type="Proteomes" id="UP001335648"/>
    </source>
</evidence>
<gene>
    <name evidence="1" type="ORF">CesoFtcFv8_004242</name>
</gene>
<dbReference type="Proteomes" id="UP001335648">
    <property type="component" value="Unassembled WGS sequence"/>
</dbReference>
<name>A0AAN8CWH4_9TELE</name>
<dbReference type="AlphaFoldDB" id="A0AAN8CWH4"/>